<keyword evidence="2" id="KW-0812">Transmembrane</keyword>
<evidence type="ECO:0000313" key="4">
    <source>
        <dbReference type="Proteomes" id="UP001464378"/>
    </source>
</evidence>
<dbReference type="EMBL" id="JBBMFK010000001">
    <property type="protein sequence ID" value="MEQ2442080.1"/>
    <property type="molecule type" value="Genomic_DNA"/>
</dbReference>
<dbReference type="RefSeq" id="WP_349230735.1">
    <property type="nucleotide sequence ID" value="NZ_JBBMFK010000001.1"/>
</dbReference>
<sequence length="488" mass="54491">MEHYRSYMDRVKVSPEEHRALMDALEGRRTPVRWNTPARWLAAAACAALVCLAALGVWRAYRLPGGDTGPSQTLEEGPHVQSTAGPEATAPDPESTAPITADRDSEYVLSPEDPFDGQPHSSFNIQGVEYGDAPEICASIAYPDGWFEEQLTRAQMVELLAGPGAEDAPWSLYWVGYDITGKAVYDGEGNLWQLWLNGVSRSNEHNGFTLTVRPGDYPLTDMIAPNQTSTDLNGVTVYGSKSGRYGWDDSGEMGYIYEITMMSGDAGLNFEARQLEEEDAALMCTQAANTFAGTKLYLDSLLVYDGEIPDWGSQVLTWEEAMADEKFGAYVPTDVPDGFTFDGAWREWGQNRDYLTLNWSGYYTNLSIDIRDADTWVDFALIDPADREKYDVSLYTIPYGESVPEEYWQEFDNPVFAVEDVTPEVVAARMRYVDDDSGDVDSWRGNFSVYYESENVLVQYNLDGVTPQEAYDLILKQYDTASIAPQKP</sequence>
<dbReference type="Proteomes" id="UP001464378">
    <property type="component" value="Unassembled WGS sequence"/>
</dbReference>
<reference evidence="3 4" key="1">
    <citation type="submission" date="2024-03" db="EMBL/GenBank/DDBJ databases">
        <title>Human intestinal bacterial collection.</title>
        <authorList>
            <person name="Pauvert C."/>
            <person name="Hitch T.C.A."/>
            <person name="Clavel T."/>
        </authorList>
    </citation>
    <scope>NUCLEOTIDE SEQUENCE [LARGE SCALE GENOMIC DNA]</scope>
    <source>
        <strain evidence="3 4">CLA-AP-H29</strain>
    </source>
</reference>
<evidence type="ECO:0000256" key="2">
    <source>
        <dbReference type="SAM" id="Phobius"/>
    </source>
</evidence>
<gene>
    <name evidence="3" type="ORF">WMO64_01190</name>
</gene>
<keyword evidence="2" id="KW-0472">Membrane</keyword>
<keyword evidence="2" id="KW-1133">Transmembrane helix</keyword>
<accession>A0ABV1E5Q8</accession>
<feature type="region of interest" description="Disordered" evidence="1">
    <location>
        <begin position="68"/>
        <end position="99"/>
    </location>
</feature>
<feature type="transmembrane region" description="Helical" evidence="2">
    <location>
        <begin position="38"/>
        <end position="61"/>
    </location>
</feature>
<evidence type="ECO:0000313" key="3">
    <source>
        <dbReference type="EMBL" id="MEQ2442080.1"/>
    </source>
</evidence>
<keyword evidence="4" id="KW-1185">Reference proteome</keyword>
<evidence type="ECO:0008006" key="5">
    <source>
        <dbReference type="Google" id="ProtNLM"/>
    </source>
</evidence>
<proteinExistence type="predicted"/>
<evidence type="ECO:0000256" key="1">
    <source>
        <dbReference type="SAM" id="MobiDB-lite"/>
    </source>
</evidence>
<organism evidence="3 4">
    <name type="scientific">Pseudoflavonifractor intestinihominis</name>
    <dbReference type="NCBI Taxonomy" id="3133171"/>
    <lineage>
        <taxon>Bacteria</taxon>
        <taxon>Bacillati</taxon>
        <taxon>Bacillota</taxon>
        <taxon>Clostridia</taxon>
        <taxon>Eubacteriales</taxon>
        <taxon>Oscillospiraceae</taxon>
        <taxon>Pseudoflavonifractor</taxon>
    </lineage>
</organism>
<comment type="caution">
    <text evidence="3">The sequence shown here is derived from an EMBL/GenBank/DDBJ whole genome shotgun (WGS) entry which is preliminary data.</text>
</comment>
<feature type="compositionally biased region" description="Polar residues" evidence="1">
    <location>
        <begin position="69"/>
        <end position="84"/>
    </location>
</feature>
<protein>
    <recommendedName>
        <fullName evidence="5">DUF4367 domain-containing protein</fullName>
    </recommendedName>
</protein>
<name>A0ABV1E5Q8_9FIRM</name>